<accession>G9E6B7</accession>
<organismHost>
    <name type="scientific">Micromonas pusilla</name>
    <name type="common">Picoplanktonic green alga</name>
    <name type="synonym">Chromulina pusilla</name>
    <dbReference type="NCBI Taxonomy" id="38833"/>
</organismHost>
<keyword evidence="2" id="KW-1185">Reference proteome</keyword>
<protein>
    <submittedName>
        <fullName evidence="1">Uncharacterized protein</fullName>
    </submittedName>
</protein>
<dbReference type="EMBL" id="JF974320">
    <property type="protein sequence ID" value="AET84944.1"/>
    <property type="molecule type" value="Genomic_DNA"/>
</dbReference>
<proteinExistence type="predicted"/>
<reference evidence="1 2" key="1">
    <citation type="submission" date="2010-12" db="EMBL/GenBank/DDBJ databases">
        <title>The Genome Sequence of Micromonas pusilla virus SP1.</title>
        <authorList>
            <consortium name="The Broad Institute Genome Sequencing Platform"/>
            <person name="Henn M.R."/>
            <person name="Suttle C."/>
            <person name="Winget D."/>
            <person name="Chan A."/>
            <person name="Levin J."/>
            <person name="Malboeuf C."/>
            <person name="Casali M."/>
            <person name="Russ C."/>
            <person name="Lennon N."/>
            <person name="Chapman S.B."/>
            <person name="Erlich R."/>
            <person name="Young S.K."/>
            <person name="Yandava C."/>
            <person name="Zeng Q."/>
            <person name="Alvarado L."/>
            <person name="Anderson S."/>
            <person name="Berlin A."/>
            <person name="Chen Z."/>
            <person name="Freedman E."/>
            <person name="Gellesch M."/>
            <person name="Goldberg J."/>
            <person name="Green L."/>
            <person name="Griggs A."/>
            <person name="Gujja S."/>
            <person name="Heilman E.R."/>
            <person name="Heiman D."/>
            <person name="Hollinger A."/>
            <person name="Howarth C."/>
            <person name="Larson L."/>
            <person name="Mehta T."/>
            <person name="Pearson M."/>
            <person name="Roberts A."/>
            <person name="Ryan E."/>
            <person name="Saif S."/>
            <person name="Shea T."/>
            <person name="Shenoy N."/>
            <person name="Sisk P."/>
            <person name="Stolte C."/>
            <person name="Sykes S."/>
            <person name="White J."/>
            <person name="Haas B."/>
            <person name="Nusbaum C."/>
            <person name="Birren B."/>
        </authorList>
    </citation>
    <scope>NUCLEOTIDE SEQUENCE [LARGE SCALE GENOMIC DNA]</scope>
    <source>
        <strain evidence="1 2">SP1</strain>
    </source>
</reference>
<gene>
    <name evidence="1" type="ORF">MPXG_00146</name>
</gene>
<organism evidence="1 2">
    <name type="scientific">Micromonas pusilla virus SP1</name>
    <name type="common">MpV-SP1</name>
    <dbReference type="NCBI Taxonomy" id="373996"/>
    <lineage>
        <taxon>Viruses</taxon>
        <taxon>Varidnaviria</taxon>
        <taxon>Bamfordvirae</taxon>
        <taxon>Nucleocytoviricota</taxon>
        <taxon>Megaviricetes</taxon>
        <taxon>Algavirales</taxon>
        <taxon>Phycodnaviridae</taxon>
        <taxon>Prasinovirus</taxon>
        <taxon>Prasinovirus micromonas</taxon>
    </lineage>
</organism>
<dbReference type="Proteomes" id="UP000232710">
    <property type="component" value="Segment"/>
</dbReference>
<sequence>MKVAPSDYLKWYRPIDPTLRSFLHDYYKKKKNLNKTPCFCKGPTMRHLGGCTLLKRNKYSKMRETTLTNVIFANFTKYEIEITVKSIATNVSGCGIGIFGNTVTMDVTQSDKLPQTMVIRPALHRYNLIKKVTNDIRVLNFKTNYQHPKNLLNLMIPERLSTSTLQIDPGTHSYYLTVRLRSNVNDEWKILMTDILHHSCYDVIFENVHLNENEMDNVMKERIKELKNEMTRKGRELDRLSEIITDGS</sequence>
<evidence type="ECO:0000313" key="2">
    <source>
        <dbReference type="Proteomes" id="UP000232710"/>
    </source>
</evidence>
<name>G9E6B7_MPSP1</name>
<evidence type="ECO:0000313" key="1">
    <source>
        <dbReference type="EMBL" id="AET84944.1"/>
    </source>
</evidence>